<accession>A0ABS8MJ54</accession>
<protein>
    <submittedName>
        <fullName evidence="1">Uncharacterized protein</fullName>
    </submittedName>
</protein>
<evidence type="ECO:0000313" key="1">
    <source>
        <dbReference type="EMBL" id="MCC9065534.1"/>
    </source>
</evidence>
<reference evidence="1" key="1">
    <citation type="submission" date="2021-11" db="EMBL/GenBank/DDBJ databases">
        <title>Description of novel Flavobacterium species.</title>
        <authorList>
            <person name="Saticioglu I.B."/>
            <person name="Ay H."/>
            <person name="Altun S."/>
            <person name="Duman M."/>
        </authorList>
    </citation>
    <scope>NUCLEOTIDE SEQUENCE</scope>
    <source>
        <strain evidence="1">F-30</strain>
    </source>
</reference>
<sequence>MIHFVATDFNPLENLQSFCHPEERRITLETPSANSSIFVDLRVRFFVPQNDKNEDKCLRK</sequence>
<dbReference type="Proteomes" id="UP001430679">
    <property type="component" value="Unassembled WGS sequence"/>
</dbReference>
<keyword evidence="2" id="KW-1185">Reference proteome</keyword>
<gene>
    <name evidence="1" type="ORF">LNP81_21225</name>
</gene>
<organism evidence="1 2">
    <name type="scientific">Flavobacterium piscisymbiosum</name>
    <dbReference type="NCBI Taxonomy" id="2893753"/>
    <lineage>
        <taxon>Bacteria</taxon>
        <taxon>Pseudomonadati</taxon>
        <taxon>Bacteroidota</taxon>
        <taxon>Flavobacteriia</taxon>
        <taxon>Flavobacteriales</taxon>
        <taxon>Flavobacteriaceae</taxon>
        <taxon>Flavobacterium</taxon>
    </lineage>
</organism>
<dbReference type="RefSeq" id="WP_230039291.1">
    <property type="nucleotide sequence ID" value="NZ_JAJJMM010000001.1"/>
</dbReference>
<evidence type="ECO:0000313" key="2">
    <source>
        <dbReference type="Proteomes" id="UP001430679"/>
    </source>
</evidence>
<dbReference type="EMBL" id="JAJJMM010000001">
    <property type="protein sequence ID" value="MCC9065534.1"/>
    <property type="molecule type" value="Genomic_DNA"/>
</dbReference>
<comment type="caution">
    <text evidence="1">The sequence shown here is derived from an EMBL/GenBank/DDBJ whole genome shotgun (WGS) entry which is preliminary data.</text>
</comment>
<name>A0ABS8MJ54_9FLAO</name>
<proteinExistence type="predicted"/>